<dbReference type="Gene3D" id="3.20.20.10">
    <property type="entry name" value="Alanine racemase"/>
    <property type="match status" value="1"/>
</dbReference>
<comment type="caution">
    <text evidence="6">Lacks conserved residue(s) required for the propagation of feature annotation.</text>
</comment>
<dbReference type="OrthoDB" id="9802241at2"/>
<evidence type="ECO:0000259" key="10">
    <source>
        <dbReference type="Pfam" id="PF02784"/>
    </source>
</evidence>
<keyword evidence="6" id="KW-0028">Amino-acid biosynthesis</keyword>
<name>A0A3M9M2T2_9MICO</name>
<comment type="subunit">
    <text evidence="6">Homodimer.</text>
</comment>
<comment type="catalytic activity">
    <reaction evidence="6 9">
        <text>meso-2,6-diaminopimelate + H(+) = L-lysine + CO2</text>
        <dbReference type="Rhea" id="RHEA:15101"/>
        <dbReference type="ChEBI" id="CHEBI:15378"/>
        <dbReference type="ChEBI" id="CHEBI:16526"/>
        <dbReference type="ChEBI" id="CHEBI:32551"/>
        <dbReference type="ChEBI" id="CHEBI:57791"/>
        <dbReference type="EC" id="4.1.1.20"/>
    </reaction>
</comment>
<feature type="binding site" evidence="6">
    <location>
        <position position="236"/>
    </location>
    <ligand>
        <name>pyridoxal 5'-phosphate</name>
        <dbReference type="ChEBI" id="CHEBI:597326"/>
    </ligand>
</feature>
<evidence type="ECO:0000256" key="6">
    <source>
        <dbReference type="HAMAP-Rule" id="MF_02120"/>
    </source>
</evidence>
<dbReference type="InterPro" id="IPR000183">
    <property type="entry name" value="Orn/DAP/Arg_de-COase"/>
</dbReference>
<dbReference type="PANTHER" id="PTHR43727">
    <property type="entry name" value="DIAMINOPIMELATE DECARBOXYLASE"/>
    <property type="match status" value="1"/>
</dbReference>
<organism evidence="11 12">
    <name type="scientific">Flexivirga caeni</name>
    <dbReference type="NCBI Taxonomy" id="2294115"/>
    <lineage>
        <taxon>Bacteria</taxon>
        <taxon>Bacillati</taxon>
        <taxon>Actinomycetota</taxon>
        <taxon>Actinomycetes</taxon>
        <taxon>Micrococcales</taxon>
        <taxon>Dermacoccaceae</taxon>
        <taxon>Flexivirga</taxon>
    </lineage>
</organism>
<comment type="pathway">
    <text evidence="6 9">Amino-acid biosynthesis; L-lysine biosynthesis via DAP pathway; L-lysine from DL-2,6-diaminopimelate: step 1/1.</text>
</comment>
<keyword evidence="5 6" id="KW-0456">Lyase</keyword>
<reference evidence="11 12" key="1">
    <citation type="submission" date="2018-11" db="EMBL/GenBank/DDBJ databases">
        <title>Draft genome of Simplicispira Flexivirga sp. BO-16.</title>
        <authorList>
            <person name="Im W.T."/>
        </authorList>
    </citation>
    <scope>NUCLEOTIDE SEQUENCE [LARGE SCALE GENOMIC DNA]</scope>
    <source>
        <strain evidence="11 12">BO-16</strain>
    </source>
</reference>
<feature type="domain" description="Orn/DAP/Arg decarboxylase 2 N-terminal" evidence="10">
    <location>
        <begin position="59"/>
        <end position="281"/>
    </location>
</feature>
<protein>
    <recommendedName>
        <fullName evidence="6 7">Diaminopimelate decarboxylase</fullName>
        <shortName evidence="6">DAP decarboxylase</shortName>
        <shortName evidence="6">DAPDC</shortName>
        <ecNumber evidence="6 7">4.1.1.20</ecNumber>
    </recommendedName>
</protein>
<dbReference type="GO" id="GO:0009089">
    <property type="term" value="P:lysine biosynthetic process via diaminopimelate"/>
    <property type="evidence" value="ECO:0007669"/>
    <property type="project" value="UniProtKB-UniRule"/>
</dbReference>
<feature type="binding site" evidence="6">
    <location>
        <position position="372"/>
    </location>
    <ligand>
        <name>substrate</name>
    </ligand>
</feature>
<dbReference type="SUPFAM" id="SSF51419">
    <property type="entry name" value="PLP-binding barrel"/>
    <property type="match status" value="1"/>
</dbReference>
<dbReference type="FunFam" id="3.20.20.10:FF:000003">
    <property type="entry name" value="Diaminopimelate decarboxylase"/>
    <property type="match status" value="1"/>
</dbReference>
<evidence type="ECO:0000313" key="12">
    <source>
        <dbReference type="Proteomes" id="UP000271678"/>
    </source>
</evidence>
<proteinExistence type="inferred from homology"/>
<evidence type="ECO:0000256" key="9">
    <source>
        <dbReference type="RuleBase" id="RU003738"/>
    </source>
</evidence>
<dbReference type="PRINTS" id="PR01181">
    <property type="entry name" value="DAPDCRBXLASE"/>
</dbReference>
<evidence type="ECO:0000313" key="11">
    <source>
        <dbReference type="EMBL" id="RNI19517.1"/>
    </source>
</evidence>
<dbReference type="CDD" id="cd06828">
    <property type="entry name" value="PLPDE_III_DapDC"/>
    <property type="match status" value="1"/>
</dbReference>
<gene>
    <name evidence="6 11" type="primary">lysA</name>
    <name evidence="11" type="ORF">EFY87_16940</name>
</gene>
<evidence type="ECO:0000256" key="2">
    <source>
        <dbReference type="ARBA" id="ARBA00022793"/>
    </source>
</evidence>
<comment type="similarity">
    <text evidence="6">Belongs to the Orn/Lys/Arg decarboxylase class-II family. LysA subfamily.</text>
</comment>
<dbReference type="Pfam" id="PF02784">
    <property type="entry name" value="Orn_Arg_deC_N"/>
    <property type="match status" value="1"/>
</dbReference>
<feature type="binding site" evidence="6">
    <location>
        <position position="344"/>
    </location>
    <ligand>
        <name>substrate</name>
    </ligand>
</feature>
<evidence type="ECO:0000256" key="4">
    <source>
        <dbReference type="ARBA" id="ARBA00023154"/>
    </source>
</evidence>
<dbReference type="InterPro" id="IPR022644">
    <property type="entry name" value="De-COase2_N"/>
</dbReference>
<feature type="binding site" evidence="6">
    <location>
        <position position="277"/>
    </location>
    <ligand>
        <name>substrate</name>
    </ligand>
</feature>
<dbReference type="HAMAP" id="MF_02120">
    <property type="entry name" value="LysA"/>
    <property type="match status" value="1"/>
</dbReference>
<evidence type="ECO:0000256" key="7">
    <source>
        <dbReference type="NCBIfam" id="TIGR01048"/>
    </source>
</evidence>
<evidence type="ECO:0000256" key="8">
    <source>
        <dbReference type="PIRSR" id="PIRSR600183-50"/>
    </source>
</evidence>
<dbReference type="PANTHER" id="PTHR43727:SF2">
    <property type="entry name" value="GROUP IV DECARBOXYLASE"/>
    <property type="match status" value="1"/>
</dbReference>
<comment type="function">
    <text evidence="6">Specifically catalyzes the decarboxylation of meso-diaminopimelate (meso-DAP) to L-lysine.</text>
</comment>
<dbReference type="AlphaFoldDB" id="A0A3M9M2T2"/>
<dbReference type="EC" id="4.1.1.20" evidence="6 7"/>
<dbReference type="InterPro" id="IPR009006">
    <property type="entry name" value="Ala_racemase/Decarboxylase_C"/>
</dbReference>
<dbReference type="GO" id="GO:0030170">
    <property type="term" value="F:pyridoxal phosphate binding"/>
    <property type="evidence" value="ECO:0007669"/>
    <property type="project" value="UniProtKB-UniRule"/>
</dbReference>
<evidence type="ECO:0000256" key="1">
    <source>
        <dbReference type="ARBA" id="ARBA00001933"/>
    </source>
</evidence>
<feature type="binding site" evidence="6">
    <location>
        <position position="372"/>
    </location>
    <ligand>
        <name>pyridoxal 5'-phosphate</name>
        <dbReference type="ChEBI" id="CHEBI:597326"/>
    </ligand>
</feature>
<feature type="binding site" evidence="6">
    <location>
        <begin position="274"/>
        <end position="277"/>
    </location>
    <ligand>
        <name>pyridoxal 5'-phosphate</name>
        <dbReference type="ChEBI" id="CHEBI:597326"/>
    </ligand>
</feature>
<accession>A0A3M9M2T2</accession>
<dbReference type="PRINTS" id="PR01179">
    <property type="entry name" value="ODADCRBXLASE"/>
</dbReference>
<dbReference type="SUPFAM" id="SSF50621">
    <property type="entry name" value="Alanine racemase C-terminal domain-like"/>
    <property type="match status" value="1"/>
</dbReference>
<dbReference type="InterPro" id="IPR029066">
    <property type="entry name" value="PLP-binding_barrel"/>
</dbReference>
<comment type="caution">
    <text evidence="11">The sequence shown here is derived from an EMBL/GenBank/DDBJ whole genome shotgun (WGS) entry which is preliminary data.</text>
</comment>
<dbReference type="Gene3D" id="2.40.37.10">
    <property type="entry name" value="Lyase, Ornithine Decarboxylase, Chain A, domain 1"/>
    <property type="match status" value="1"/>
</dbReference>
<dbReference type="RefSeq" id="WP_123272665.1">
    <property type="nucleotide sequence ID" value="NZ_RJJQ01000020.1"/>
</dbReference>
<sequence length="417" mass="44106">MPVPLFPASAAWSDAGRLSVGGVDLHDLASEFGTPAYVFDVAEFRNRAAQLVDGLTARWPNSQVLFASKALPTVATYALAAHCGLGIDVSGQGEIVMALAAGVDPKLLYFHGNAKTTEELTFAVRSGVGTIVIDNADELDRLLAIPAPGQHVLIRVIPGVAPETHPSQSTGGSDSKFGVPYDQAHAMTEKIRSSEMVFDGVHLHIGSQILHAAPFGEAVRQLAEFPGCAVYDVGGGLGVPYTYAEQPPSIDAYLDAIVTAARDTLPADAKLIIEPGRSLVAIAGLTLYTVVSVKRTGRTFVAVDGGMADNLDPALTQQRYEAVIAQDRPDAPLVQCDLVGRQCESGDKLIGDLELAGPQIGDLVAMPVTGAYAYTLANNYNGARKAPVVFVEDGTTQLVVRRETYDDLLSTQLGWRP</sequence>
<feature type="modified residue" description="N6-(pyridoxal phosphate)lysine" evidence="6 8">
    <location>
        <position position="69"/>
    </location>
</feature>
<dbReference type="NCBIfam" id="TIGR01048">
    <property type="entry name" value="lysA"/>
    <property type="match status" value="1"/>
</dbReference>
<dbReference type="GO" id="GO:0008836">
    <property type="term" value="F:diaminopimelate decarboxylase activity"/>
    <property type="evidence" value="ECO:0007669"/>
    <property type="project" value="UniProtKB-UniRule"/>
</dbReference>
<feature type="active site" description="Proton donor" evidence="8">
    <location>
        <position position="343"/>
    </location>
</feature>
<evidence type="ECO:0000256" key="3">
    <source>
        <dbReference type="ARBA" id="ARBA00022898"/>
    </source>
</evidence>
<dbReference type="Proteomes" id="UP000271678">
    <property type="component" value="Unassembled WGS sequence"/>
</dbReference>
<keyword evidence="4 6" id="KW-0457">Lysine biosynthesis</keyword>
<keyword evidence="12" id="KW-1185">Reference proteome</keyword>
<evidence type="ECO:0000256" key="5">
    <source>
        <dbReference type="ARBA" id="ARBA00023239"/>
    </source>
</evidence>
<dbReference type="InterPro" id="IPR002986">
    <property type="entry name" value="DAP_deCOOHase_LysA"/>
</dbReference>
<dbReference type="UniPathway" id="UPA00034">
    <property type="reaction ID" value="UER00027"/>
</dbReference>
<keyword evidence="3 6" id="KW-0663">Pyridoxal phosphate</keyword>
<dbReference type="EMBL" id="RJJQ01000020">
    <property type="protein sequence ID" value="RNI19517.1"/>
    <property type="molecule type" value="Genomic_DNA"/>
</dbReference>
<comment type="cofactor">
    <cofactor evidence="1 6 8 9">
        <name>pyridoxal 5'-phosphate</name>
        <dbReference type="ChEBI" id="CHEBI:597326"/>
    </cofactor>
</comment>
<keyword evidence="2 6" id="KW-0210">Decarboxylase</keyword>